<sequence>MSANDVCSILSKYGIEVSESFAKKIPVTSYADEHKDEQNLIPIRY</sequence>
<organism evidence="1 2">
    <name type="scientific">Collinsella aerofaciens</name>
    <dbReference type="NCBI Taxonomy" id="74426"/>
    <lineage>
        <taxon>Bacteria</taxon>
        <taxon>Bacillati</taxon>
        <taxon>Actinomycetota</taxon>
        <taxon>Coriobacteriia</taxon>
        <taxon>Coriobacteriales</taxon>
        <taxon>Coriobacteriaceae</taxon>
        <taxon>Collinsella</taxon>
    </lineage>
</organism>
<evidence type="ECO:0000313" key="2">
    <source>
        <dbReference type="Proteomes" id="UP000361836"/>
    </source>
</evidence>
<proteinExistence type="predicted"/>
<name>A0A5K1JFE0_9ACTN</name>
<keyword evidence="2" id="KW-1185">Reference proteome</keyword>
<dbReference type="AlphaFoldDB" id="A0A5K1JFE0"/>
<accession>A0A5K1JFE0</accession>
<reference evidence="1 2" key="1">
    <citation type="submission" date="2019-10" db="EMBL/GenBank/DDBJ databases">
        <authorList>
            <person name="Wolf R A."/>
        </authorList>
    </citation>
    <scope>NUCLEOTIDE SEQUENCE [LARGE SCALE GENOMIC DNA]</scope>
    <source>
        <strain evidence="1">Collinsella_aerofaciens_MC2</strain>
    </source>
</reference>
<protein>
    <submittedName>
        <fullName evidence="1">Uncharacterized protein</fullName>
    </submittedName>
</protein>
<evidence type="ECO:0000313" key="1">
    <source>
        <dbReference type="EMBL" id="VWL89382.1"/>
    </source>
</evidence>
<dbReference type="EMBL" id="CABWIE010000005">
    <property type="protein sequence ID" value="VWL89382.1"/>
    <property type="molecule type" value="Genomic_DNA"/>
</dbReference>
<dbReference type="RefSeq" id="WP_187324803.1">
    <property type="nucleotide sequence ID" value="NZ_CAAKNU010000059.1"/>
</dbReference>
<gene>
    <name evidence="1" type="ORF">KCJAJFAP_01798</name>
</gene>
<dbReference type="Proteomes" id="UP000361836">
    <property type="component" value="Unassembled WGS sequence"/>
</dbReference>